<dbReference type="Proteomes" id="UP000237000">
    <property type="component" value="Unassembled WGS sequence"/>
</dbReference>
<feature type="compositionally biased region" description="Acidic residues" evidence="1">
    <location>
        <begin position="22"/>
        <end position="33"/>
    </location>
</feature>
<comment type="caution">
    <text evidence="3">The sequence shown here is derived from an EMBL/GenBank/DDBJ whole genome shotgun (WGS) entry which is preliminary data.</text>
</comment>
<accession>A0A2P5CHW2</accession>
<sequence>MLHELATKSLPPANNENRTSFDDDDDDDDDDDAAPSSFVWSNDRTKPYTHPVVMKGEEGVVRYSVLLSTFYNGTVNVAQELIDEQHHLPYKQLNHLRYLSSQLGQRSRVWRREKFSMTASRSWMRARRRGLRAMVASQFLGSGGIMDLG</sequence>
<dbReference type="STRING" id="63057.A0A2P5CHW2"/>
<feature type="region of interest" description="Disordered" evidence="1">
    <location>
        <begin position="1"/>
        <end position="42"/>
    </location>
</feature>
<evidence type="ECO:0000313" key="3">
    <source>
        <dbReference type="EMBL" id="PON60627.1"/>
    </source>
</evidence>
<dbReference type="OrthoDB" id="1137658at2759"/>
<evidence type="ECO:0000313" key="4">
    <source>
        <dbReference type="Proteomes" id="UP000237000"/>
    </source>
</evidence>
<dbReference type="EMBL" id="JXTC01000363">
    <property type="protein sequence ID" value="PON60625.1"/>
    <property type="molecule type" value="Genomic_DNA"/>
</dbReference>
<organism evidence="3 4">
    <name type="scientific">Trema orientale</name>
    <name type="common">Charcoal tree</name>
    <name type="synonym">Celtis orientalis</name>
    <dbReference type="NCBI Taxonomy" id="63057"/>
    <lineage>
        <taxon>Eukaryota</taxon>
        <taxon>Viridiplantae</taxon>
        <taxon>Streptophyta</taxon>
        <taxon>Embryophyta</taxon>
        <taxon>Tracheophyta</taxon>
        <taxon>Spermatophyta</taxon>
        <taxon>Magnoliopsida</taxon>
        <taxon>eudicotyledons</taxon>
        <taxon>Gunneridae</taxon>
        <taxon>Pentapetalae</taxon>
        <taxon>rosids</taxon>
        <taxon>fabids</taxon>
        <taxon>Rosales</taxon>
        <taxon>Cannabaceae</taxon>
        <taxon>Trema</taxon>
    </lineage>
</organism>
<protein>
    <submittedName>
        <fullName evidence="3">Isopenicillin N synthase-like</fullName>
    </submittedName>
</protein>
<reference evidence="3" key="2">
    <citation type="submission" date="2016-06" db="EMBL/GenBank/DDBJ databases">
        <title>Parasponia and Trema comparative genomics to provide insight in an evolutionary trajectory towards rhizobium symbiosis.</title>
        <authorList>
            <person name="Van Velzen R."/>
            <person name="Holmer R."/>
            <person name="Geurts R."/>
            <person name="Smit S."/>
        </authorList>
    </citation>
    <scope>NUCLEOTIDE SEQUENCE [LARGE SCALE GENOMIC DNA]</scope>
    <source>
        <strain evidence="3">RG33-2</strain>
        <tissue evidence="3">Leaves</tissue>
    </source>
</reference>
<dbReference type="AlphaFoldDB" id="A0A2P5CHW2"/>
<proteinExistence type="predicted"/>
<evidence type="ECO:0000256" key="1">
    <source>
        <dbReference type="SAM" id="MobiDB-lite"/>
    </source>
</evidence>
<dbReference type="InParanoid" id="A0A2P5CHW2"/>
<name>A0A2P5CHW2_TREOI</name>
<evidence type="ECO:0000313" key="2">
    <source>
        <dbReference type="EMBL" id="PON60625.1"/>
    </source>
</evidence>
<reference evidence="4" key="1">
    <citation type="submission" date="2016-06" db="EMBL/GenBank/DDBJ databases">
        <title>Parallel loss of symbiosis genes in relatives of nitrogen-fixing non-legume Parasponia.</title>
        <authorList>
            <person name="Van Velzen R."/>
            <person name="Holmer R."/>
            <person name="Bu F."/>
            <person name="Rutten L."/>
            <person name="Van Zeijl A."/>
            <person name="Liu W."/>
            <person name="Santuari L."/>
            <person name="Cao Q."/>
            <person name="Sharma T."/>
            <person name="Shen D."/>
            <person name="Roswanjaya Y."/>
            <person name="Wardhani T."/>
            <person name="Kalhor M.S."/>
            <person name="Jansen J."/>
            <person name="Van den Hoogen J."/>
            <person name="Gungor B."/>
            <person name="Hartog M."/>
            <person name="Hontelez J."/>
            <person name="Verver J."/>
            <person name="Yang W.-C."/>
            <person name="Schijlen E."/>
            <person name="Repin R."/>
            <person name="Schilthuizen M."/>
            <person name="Schranz E."/>
            <person name="Heidstra R."/>
            <person name="Miyata K."/>
            <person name="Fedorova E."/>
            <person name="Kohlen W."/>
            <person name="Bisseling T."/>
            <person name="Smit S."/>
            <person name="Geurts R."/>
        </authorList>
    </citation>
    <scope>NUCLEOTIDE SEQUENCE [LARGE SCALE GENOMIC DNA]</scope>
    <source>
        <strain evidence="4">cv. RG33-2</strain>
    </source>
</reference>
<gene>
    <name evidence="2" type="ORF">TorRG33x02_284300</name>
    <name evidence="3" type="ORF">TorRG33x02_284320</name>
</gene>
<keyword evidence="4" id="KW-1185">Reference proteome</keyword>
<dbReference type="EMBL" id="JXTC01000363">
    <property type="protein sequence ID" value="PON60627.1"/>
    <property type="molecule type" value="Genomic_DNA"/>
</dbReference>